<evidence type="ECO:0000313" key="12">
    <source>
        <dbReference type="Proteomes" id="UP001652625"/>
    </source>
</evidence>
<evidence type="ECO:0000256" key="7">
    <source>
        <dbReference type="PROSITE-ProRule" id="PRU00706"/>
    </source>
</evidence>
<dbReference type="PROSITE" id="PS00469">
    <property type="entry name" value="NDPK"/>
    <property type="match status" value="1"/>
</dbReference>
<dbReference type="HAMAP" id="MF_00451">
    <property type="entry name" value="NDP_kinase"/>
    <property type="match status" value="1"/>
</dbReference>
<evidence type="ECO:0000256" key="10">
    <source>
        <dbReference type="SAM" id="Phobius"/>
    </source>
</evidence>
<dbReference type="GO" id="GO:0016301">
    <property type="term" value="F:kinase activity"/>
    <property type="evidence" value="ECO:0007669"/>
    <property type="project" value="UniProtKB-KW"/>
</dbReference>
<sequence>MALNQRSLINTARLFGSALRRSVSTKPTGKSYVAPIIAGSLIAGTGLVTYSLSKNNFNFFPAVQASALIEKRKVEQTFIMIKPDGVARGLIAEIIKRFEQRGYKLVGLKMLVPSESLLSAHYGDLKDKPFYPGLVKHISSGPVVAMVWEGKAVVSQGRQMLGETDPLKSKPGSIRGDFSIDLGRNIIHGSDSIESAEQEIALWFTKDEIVNYTLPSHSQVFERVF</sequence>
<protein>
    <recommendedName>
        <fullName evidence="9">Nucleoside diphosphate kinase</fullName>
        <ecNumber evidence="9">2.7.4.6</ecNumber>
    </recommendedName>
</protein>
<comment type="similarity">
    <text evidence="2 7 8">Belongs to the NDK family.</text>
</comment>
<evidence type="ECO:0000256" key="5">
    <source>
        <dbReference type="ARBA" id="ARBA00022777"/>
    </source>
</evidence>
<keyword evidence="6 9" id="KW-0067">ATP-binding</keyword>
<dbReference type="RefSeq" id="XP_065665263.1">
    <property type="nucleotide sequence ID" value="XM_065809191.1"/>
</dbReference>
<dbReference type="Pfam" id="PF00334">
    <property type="entry name" value="NDK"/>
    <property type="match status" value="1"/>
</dbReference>
<feature type="transmembrane region" description="Helical" evidence="10">
    <location>
        <begin position="32"/>
        <end position="52"/>
    </location>
</feature>
<feature type="binding site" evidence="7">
    <location>
        <position position="164"/>
    </location>
    <ligand>
        <name>ATP</name>
        <dbReference type="ChEBI" id="CHEBI:30616"/>
    </ligand>
</feature>
<organism evidence="12 13">
    <name type="scientific">Hydra vulgaris</name>
    <name type="common">Hydra</name>
    <name type="synonym">Hydra attenuata</name>
    <dbReference type="NCBI Taxonomy" id="6087"/>
    <lineage>
        <taxon>Eukaryota</taxon>
        <taxon>Metazoa</taxon>
        <taxon>Cnidaria</taxon>
        <taxon>Hydrozoa</taxon>
        <taxon>Hydroidolina</taxon>
        <taxon>Anthoathecata</taxon>
        <taxon>Aplanulata</taxon>
        <taxon>Hydridae</taxon>
        <taxon>Hydra</taxon>
    </lineage>
</organism>
<comment type="cofactor">
    <cofactor evidence="1">
        <name>Mg(2+)</name>
        <dbReference type="ChEBI" id="CHEBI:18420"/>
    </cofactor>
</comment>
<feature type="binding site" evidence="7">
    <location>
        <position position="158"/>
    </location>
    <ligand>
        <name>ATP</name>
        <dbReference type="ChEBI" id="CHEBI:30616"/>
    </ligand>
</feature>
<evidence type="ECO:0000313" key="13">
    <source>
        <dbReference type="RefSeq" id="XP_065665263.1"/>
    </source>
</evidence>
<dbReference type="InterPro" id="IPR034907">
    <property type="entry name" value="NDK-like_dom"/>
</dbReference>
<dbReference type="PANTHER" id="PTHR11349">
    <property type="entry name" value="NUCLEOSIDE DIPHOSPHATE KINASE"/>
    <property type="match status" value="1"/>
</dbReference>
<feature type="domain" description="Nucleoside diphosphate kinase-like" evidence="11">
    <location>
        <begin position="74"/>
        <end position="211"/>
    </location>
</feature>
<evidence type="ECO:0000256" key="6">
    <source>
        <dbReference type="ARBA" id="ARBA00022840"/>
    </source>
</evidence>
<dbReference type="InterPro" id="IPR001564">
    <property type="entry name" value="Nucleoside_diP_kinase"/>
</dbReference>
<dbReference type="NCBIfam" id="NF001908">
    <property type="entry name" value="PRK00668.1"/>
    <property type="match status" value="1"/>
</dbReference>
<keyword evidence="12" id="KW-1185">Reference proteome</keyword>
<keyword evidence="3 9" id="KW-0808">Transferase</keyword>
<feature type="binding site" evidence="7">
    <location>
        <position position="185"/>
    </location>
    <ligand>
        <name>ATP</name>
        <dbReference type="ChEBI" id="CHEBI:30616"/>
    </ligand>
</feature>
<feature type="binding site" evidence="7">
    <location>
        <position position="175"/>
    </location>
    <ligand>
        <name>ATP</name>
        <dbReference type="ChEBI" id="CHEBI:30616"/>
    </ligand>
</feature>
<feature type="active site" description="Pros-phosphohistidine intermediate" evidence="7">
    <location>
        <position position="188"/>
    </location>
</feature>
<dbReference type="SMART" id="SM00562">
    <property type="entry name" value="NDK"/>
    <property type="match status" value="1"/>
</dbReference>
<keyword evidence="4 9" id="KW-0547">Nucleotide-binding</keyword>
<dbReference type="InterPro" id="IPR023005">
    <property type="entry name" value="Nucleoside_diP_kinase_AS"/>
</dbReference>
<dbReference type="Proteomes" id="UP001652625">
    <property type="component" value="Chromosome 11"/>
</dbReference>
<dbReference type="GeneID" id="100202324"/>
<dbReference type="EC" id="2.7.4.6" evidence="9"/>
<keyword evidence="5 9" id="KW-0418">Kinase</keyword>
<evidence type="ECO:0000259" key="11">
    <source>
        <dbReference type="SMART" id="SM00562"/>
    </source>
</evidence>
<evidence type="ECO:0000256" key="9">
    <source>
        <dbReference type="RuleBase" id="RU004013"/>
    </source>
</evidence>
<accession>A0ABM4CTK8</accession>
<reference evidence="13" key="1">
    <citation type="submission" date="2025-08" db="UniProtKB">
        <authorList>
            <consortium name="RefSeq"/>
        </authorList>
    </citation>
    <scope>IDENTIFICATION</scope>
</reference>
<comment type="catalytic activity">
    <reaction evidence="9">
        <text>a 2'-deoxyribonucleoside 5'-diphosphate + ATP = a 2'-deoxyribonucleoside 5'-triphosphate + ADP</text>
        <dbReference type="Rhea" id="RHEA:44640"/>
        <dbReference type="ChEBI" id="CHEBI:30616"/>
        <dbReference type="ChEBI" id="CHEBI:61560"/>
        <dbReference type="ChEBI" id="CHEBI:73316"/>
        <dbReference type="ChEBI" id="CHEBI:456216"/>
        <dbReference type="EC" id="2.7.4.6"/>
    </reaction>
</comment>
<evidence type="ECO:0000256" key="4">
    <source>
        <dbReference type="ARBA" id="ARBA00022741"/>
    </source>
</evidence>
<evidence type="ECO:0000256" key="8">
    <source>
        <dbReference type="RuleBase" id="RU004011"/>
    </source>
</evidence>
<feature type="binding site" evidence="7">
    <location>
        <position position="82"/>
    </location>
    <ligand>
        <name>ATP</name>
        <dbReference type="ChEBI" id="CHEBI:30616"/>
    </ligand>
</feature>
<dbReference type="Gene3D" id="3.30.70.141">
    <property type="entry name" value="Nucleoside diphosphate kinase-like domain"/>
    <property type="match status" value="1"/>
</dbReference>
<evidence type="ECO:0000256" key="3">
    <source>
        <dbReference type="ARBA" id="ARBA00022679"/>
    </source>
</evidence>
<keyword evidence="10" id="KW-0812">Transmembrane</keyword>
<gene>
    <name evidence="13" type="primary">LOC100202324</name>
</gene>
<evidence type="ECO:0000256" key="1">
    <source>
        <dbReference type="ARBA" id="ARBA00001946"/>
    </source>
</evidence>
<dbReference type="CDD" id="cd04413">
    <property type="entry name" value="NDPk_I"/>
    <property type="match status" value="1"/>
</dbReference>
<dbReference type="PRINTS" id="PR01243">
    <property type="entry name" value="NUCDPKINASE"/>
</dbReference>
<keyword evidence="10" id="KW-1133">Transmembrane helix</keyword>
<dbReference type="SUPFAM" id="SSF54919">
    <property type="entry name" value="Nucleoside diphosphate kinase, NDK"/>
    <property type="match status" value="1"/>
</dbReference>
<dbReference type="InterPro" id="IPR036850">
    <property type="entry name" value="NDK-like_dom_sf"/>
</dbReference>
<keyword evidence="10" id="KW-0472">Membrane</keyword>
<evidence type="ECO:0000256" key="2">
    <source>
        <dbReference type="ARBA" id="ARBA00008142"/>
    </source>
</evidence>
<dbReference type="PROSITE" id="PS51374">
    <property type="entry name" value="NDPK_LIKE"/>
    <property type="match status" value="1"/>
</dbReference>
<feature type="binding site" evidence="7">
    <location>
        <position position="130"/>
    </location>
    <ligand>
        <name>ATP</name>
        <dbReference type="ChEBI" id="CHEBI:30616"/>
    </ligand>
</feature>
<proteinExistence type="inferred from homology"/>
<name>A0ABM4CTK8_HYDVU</name>